<evidence type="ECO:0000313" key="4">
    <source>
        <dbReference type="EMBL" id="WDZ50478.1"/>
    </source>
</evidence>
<dbReference type="InterPro" id="IPR048051">
    <property type="entry name" value="BapA-like_prefix-like"/>
</dbReference>
<sequence>MSEIQIISKESHKTLANTTGKTASLPSEATVVLVKIPVNDISAVKRDGSNAVILLKNGEQIVIQNFFNEGANLDNSLVFQGEDGQLIWARFKDAENDADADSDADADADADTEGAVYLEETPAVVPEAAPEVPVSDVVYQPIQSVEPLLYHDGGMNPWLWAVPLVAGGIIAAASGGSDGGGRDNDGNNNPDTTPPDTSAVKFNVDPVTADNVLNAAESTSTVKVTGTLTGIPADAASTVVTLVINGKTYTATVDPATGKWTADVAGSDLLADSDKTIDATATFKDAAGNSSTVTDTQSYTVDVTAPDAPEIDPINGTDPITGTAEPGSTVTVTFPDGSTVQVPTDPTTGEWTVPNPGGLKDGDTIKVIATDPAGNPSAPGTETVVIDKTPPDTDGVQFNIDPVTADNVLNAAESTSTVKVTGTLTGIPADAASTVVTLVINGKTYTATVDPATGKWTADVAGSDLLADSDTTIDATVTFKDAAGNSSTVTDTQSYTVDVTAPAVPEIDPINGTDPIKGTAEPGSTVTVTFPDGSTVQVPTDPTTGEWTVPNPDGLKDGDTIKVIATDPAGNPSAPGTETVVIDKTPPDTDGVQFNIDPVTADNVLNAAESTSTVKVTGTLTGIPADAASTVVTLVINGKTYTATVDPATGKWTADVAGSDLLADSDKTIDATVTFKDAAGNSSTVTDTQSYTVDVTAPDAPEIDPINGTDPITGTAEPGSTVTVTFPDGSTVQVPTDPTTGEWTVPNPGGLKDGDTIKVIATDPAGNPSAPGSETVVIDTTPPNTDGVQFNIDPATADNVLNAAESTSTVKVTGTLTGIPADAASTVVTLVINGVTYTATVDAATGNWTADVAGSDLLADTDATIDATATFTDAAGNSSTVTDTQTYNVDVTAPAVPEIDPINGTDPITGTAEPGSTVTVTFPDGSTVEVDTDPTTGEWTVPNPGGLKDGDTVTAIATDPAGNPSAPGSETVDTTPPNNSTTTITIDPIAGDNVVDSTEAGANQVISGKVTGEYRVGDVVTVNVNGINIATTVQTGGLWSITVAGGQLVLDADKTINVTIQATDAAGNVGNVTADATYTVDITTPVIVINPIAGDNVLNAAEAGVNQTISGSVVGSFTVGDQVTVNVNGTDYTTTLDNNGNWSIEVTGAELTLDADKTINVTVNVTGVGTVTADHTYTVDTTAPDNSTTTITINPVAGDNSLDSTEAGTDQTISGSVTGEYKVGDVVIVNVNGVDITTTVQTGGVWSITVDGGQLALDADKTINVTIQATDAAGNVGNVTADLTYTVDITTPVVVINPIAGDNVVNAAEAGVDQTISGSVVGSFTVGDKVTVNVNGTDYTTTLQTGGVWSVTVPGSELTADTDSKINVTVEVTGVGPINADQSYTVDTDAPDTTGSVLRINDVTADNVLNAAESASTVTITGTLTNIPADAATTVVTLLINGVTYTATVDAATGNWTADVAGSDLVADGDKTIDATATFTDAAGNSSTITDTQTYTVDTTAPDNTSATLTIDDVTADNVLNATESSGTVTITGTLTGIPTDAATTVVTLVINGVTYTATVDAATGNWTADVAGSDLAADGDKTIDATATFTDAAGNSSTVTDTQTYTVDTTAPDNTGATLTIDDVTADNVLNAAESTGTVTVTGTLTGIPADAATTVVTLVINGVTYTATVDAATGNWTADVAGSDLLADTDATIDATATFTDAAGNSSTVTDTQVYTVDTTGPDNSTTTITINPIAGDGIVDSSEAATDQTISGTVTGEYTVGDVVTVNVNGVDITTTVQTGGLWSVTVDGGQLVLDADSTINVSITATDAAGNTGTVTADASYTVDITTPVVVFDPVAGDDIVNAAEAGVDQTISGAVVGGFTAGDAVTVVVNGNNYNTTVQADGTWSVTVPGSELTADADSTIEVTVDVTGTGPISADHNYVVDTTAPDTTGTTLTVAPVTTDNTLNAAESTGTVTVTGTLTGIPADAATTVVTLLINGVTYTATVDAATGNWTADVAGSDLLADTDATIDATATFTDVAGNSSTVTDTQVYTVDVTAPAAPEIDPINGTDPITGTAEPGSTVTVTFPDGTTVDVVTDPTTGEWTVPNPGGLVDGDTITAIATDPAGNPSVPGTETVDLTPPNPAGATLTIDDVTADNVLNAAESTGTVTVTGTLTGIPADAATTVVTLVINGVTYTATVDAATGNWTADVAGSDLLADTDATIDATATFTDAAGNSSTVTDTQVYTVDTTGPDNSTTTITINPIAGDGIVDSSEAATDQTISGTVTGEYTVGDVVTVNVNGVDITTTVQTGGLWSVTVDGGQLVLDADSTINVSITATDAAGNTGTVTADASYTVDITTPVVVFDPVAGDDIVNAAEAGVDQTISGAVVGGFTAGDAVTVVVNGNNYNTTVQADGTWSVTVPGSELTADADSTIEVTVDVTGTGPISADHNYVVDTTAPDTTGTTLTVAPVTTDNTLNAAESTGTVTVTGTLTGIPADAATTVVTLLINGVTYTATVDAATGNWTADVAGSDLLADTDATIDATATFTDVAGNSSTVTDTQVYTVDVTAPAAPEIDPINGTDPITGTAEPGSTVTVTFPDGTTVDVVTDPTTGEWTVPNPGGLVDGDTITAIATDPAGNPSVPGTETVDLTPPNPAGATLTIDDVTADNVLNAAESTGTVTVTGTLTGIPADAATTVVTLVINGVTYTATVDAATGNWTADVAGSDLLADTDATIDATATFTDAAGNSSTVTDTQVYTVDTTGPDNSTTTITINPIAGDGIVDSSEAATDQTISGTVTGEYTVGDVVTVNVNGVDITTTVQTGGLWSVTVDGGQLVLDADSTINVSITATDAAGNTGTVTADASYTVDITTPVVVFDPVAGDDIVNAAEAGVDQTISGAVVGGFTAGDAVTVVVNGNNYNTTVQADGTWSVTVPGSELTADADSTIEVTVDVTGTGPISADHNYVVDTTAPDTTGTTLTVAPVTTDNTLNAAESTGTVTVTGTLTGIPADAATTVVTLLINGVTYTATVDAATGNWTADVAGSDLLADTDATIDATATFTDVAGNSSTVTDTQVYTVDVTAPAAPEIDPINGTDPITGTAEPGSTVTVTFPDGTTVDVVTDPTTGEWTVPNPGGLVDGDTITAIATDPAGNPSVPGTETVDLTPPNPAGATLTIDDVTADNVLNAAESTGTVTVTGTLTGIPADAATTVVTLVINGVTYTATVDAATGNWTADVAGSDLLADTDATIDATATFTDAAGNSSTVTDTQVYTVDTTGPDNSTTTITINPIAGDGIVDSSEAATDQTISGTVTGEYTVGDVVTVNVNGVDITTTVQTGGLWSVTVDGGQLVLDADSTINVSITATDAAGNTGTVTADASYTVDITTPVVVFDPVAGDDIVNAAEAGVDQTISGAVVGGFTAGDAVTVVVNGNNYNTTVQADGTWSVTVPGSELTADADSTIEVTVDVTGTGPISADHNYVVDTTAPDTTGTTLTVAPVTTDNTLNAAESTGTVTVTGTLTGIPADAATTVVTLLINGVTYTATVDAATGNWTADVAGSDLLADTDATIDATATFTDVAGNSSTVTDTQVYTVDVTAPAAPEIDPINGTDPITGTAEPGSTVTVTFPDGTTVDVVTDPTTGEWTVPNPGGLVDGDTITAIATDPAGNPSVPGTETVDLTPPNPAGATLTIDDVTADNVLNAAESTGTVTVTGTLTGIPADAATTVVTLVINGVTYTATVDAATGNWTADVAGSDLLADTDATIDATATFTDAAGNSSTVTDTQVYTVDTTGPDNSTTTITINPIAGDGIVDSSEAATDQTISGTVTGEYTVGDVVTVNVNGVDITTTVQTGGLWSVTVDGGQLVLDADSTINVSITATDAAGNTGTVTADASYTVDITTPVVVFDPVAGDDIVNAAEAGVDQTISGAVVGGFTAGDAVTVVVNGNNYNTTVQADGTWSVTVPGSELTADADSTIEVTVDVTGTGPISADHNYVVDTTAPDTTGTTLTVAPVTTDNTLNAAESTTTITVTGTLTGIPADAATTVVALLINGVTYTATVDAATGNWTADVAGSDLLADTDATIDATATFTDAAGNSSTVTDTQTYTVDVTAPAAPEIDPVNGTDPITGTAEPGSTVTVTFPDGTTVDVVTDPVTGEWTVPNPGGLVDGDTITAIATDPAGNPSVPGTETVDLTPPNPAGATLTIDDVTADNVLNAAESTGTVTVTGTLTGIPADAATTVVTLLINGVTYTATVDAATGNWTADVAGSDLLADTDATIDATATFTDAAGNSSTVTDTQTYTVDVTAPAAPEIDPVNGTDPITGTAEPGSTVTVTFPDGSTVDVVTDPVTGEWTVPNPGGLVDGDTITAIATDPAGNPSVPGTETVDLTPPNPAGATLTIDDVTADNVLNAAESTGTVTVTGTLTGIPADAATTVVTLVINGVTYTATVDAATGNWTADVAGSDLLADTDATIDATATFTDAAGNSSTVTDTQTYTVDVTAPAAPEIDPVNGTDPITGTAEPGSTVTVTFPDGTTVDVVTDPVTGEWTVPNPGGLVDGDTITAIATDPAGNPSVPGTETVDLTPPNPAGATLTIDDVTADNVLNAAESTGTVTVTGTLTGIPADAATTVVTLLINGVTYTATVDAATGNWTADVAGSDLLADTDATIDATATFTDAAGNSSTVTDTQTYTVDVTAPAAPEIDPVNGTDPITGTAEPGSTVTVTFPDGTTVDVVTDPTTGEWTVPNPGGLVDGDTITAIATDPAGNPSVPGTETVDLTPPNPAGATLTIDDVTADNVLNAAESTTTITVTGTLTGIPADAATTVVTLLINGVTYTAIVDAAAGTWTADVAGSDLLADNDKTIAATATFTDAVGNSSNITDTQVYTVDITPPDSSTTTVTIDPITGDNIVDSTEAGVNQTISGTVTGEFTVGDAVIVNVNGVDISTTVQAGGLWSISVAGAELVADADKVINVTVKATDAAGNVGDVTSDVTYTVNTGTLIAYDNIGHAVLSPQPSLVQDDVSLGSTSYLLLTSLAGIDLQLGGNSLGFEVDPGHEGTVTFQYSGLIDAALLSDYKLVVQKFNTTTNQWESIHGDSDASLLSLHLLGLGIGNVPGVVLEGLEAGQYRGFLTYDGLLGVGVLGTLSATMDDYDLSIPGGYEVGNAEGNVILDPDPTGQVDQITSTTIVSSVNGHAIDADGESFDGLYGTITFHQDGSYTYVPFANGSGVGQTDQFTYTLTDPVTGATTEANLNIVFDSIRAADNLVEVEINPQYQLVGTETDSAFYGVLLNVGNLVDLQLLTVDTVDFNVAAGQEGVATFSFNSLIGVSALGNYNVVLQKYNEETGQWEAVNGTGDRSLLNLTLLGNTPTAQIAGLTEGEYRAFLSFNGLVGGAVGVTLNGEVDLYNPAVITGYDVVAAHGNLISDPNTNGAIDIATPNSVISEINGVAITGSPTTVAGDHGTLVIYPNGDYTYTPNPDSAGLGQVDEFTYTLRDPASGTTSQATFYVHLDSKVVDMNWNPADPSEPATVTLIAADDAVNAGISAQPLLIEDDRALGSATYLALLSLAGINLQAPLPFVNSTVTFDVAAGEQGTATFKYSSLINEGALGDYQLVVQKFNTVTNRWESITGSSEASLLNLSVLGIGLNATPGVVLEGLEEGQYRAFMTYNGLYGKSILGTLTGTMDVFDPTQVDYTGVATEGNVITGLGVGTNADSVTGYTVVGSVTFNGVTTTVDLTNGATIVGQYGTLQIFANGDYIYTPNNTNANLGLVDHFTYTLSDPLGGNSSSASLDFTIGNSTPVIAVDDLAVAEINPEYLQIGTDVAVGNYLYVALLSLTENFDFQLGGQGVGFTLTDNTLNDVTFNYSALIDASLLADYVLVVQKFDTATNQWVAVHGTGDADLLSLAAFGGNSITLDGLGAGQYRAFMTYAGSGVGVSLLGTLSVQKDVFDATNITGYSVEAAEGNVIHDIGLNGHADTASGFSSITSVEFNGVAHAVNATGVTTIVGDYGTLSIYANGNYSYQPTANASGVGQVDQFTYTLTDGVNSSQATLYFHIDSDAVDMTWNPTDPSQPADIVATPVDAIDDVVSAGIDVVPQGQLGVAVGSASYLLLVGLSENLNLSLLGTPSVKFNIEAGHGADVTFSYAPTVSLSLFNDYKVVLQEKAADGTWHNIDGGSSTGLLNIGLLGSGGIGVTVPDLGQGEYRAFMVYTGVGVGILGTMSVVKDDFDYTVAPTNTAIEAEGNVLTGDSITLTIQVSTVTSEVAGAPTETIGTNTTIVGAYGTLVISANGSYIYTPNTTDLSAVGKVDTFTYTIRDVLTGATDTAQLHIQVGSPDATVVWDTANPGNDGVVEFAANADTATATTDFSNARDAAVDVDSPNITVNLIGSTSVTSNSFTVAAGTVANIDLAAVYTAQPLASLLPTVSYVIQRSTDGGLTWTNTIYTGSQTALGSLATIQAGSVAFQDNVDYLAAGLYRVQYTLQGVSLGATTLDTSVTTTAIHLDQYSSEWINGNVLLGDDIGGVADTGLPTHEGYKLQVWDSVAGSYVDAVGQSINTGNGILIMQANGAYEYRPNDVNVTTHLTSADSIDYKIISATGTESTSTLNIDLTHSDYNLLYTSTAANDTFTTGTGSDTLIFQILNGSAASAGNGANTGGNGVDHWTDFVVGNTNTGAANYNDQADKIDIQHLLDGDQNALNISEYLRVTTSGGNTTIEIDRNGDPGILGSSTYTPLLVLEGVTTDLNTLLNNNQIIY</sequence>
<evidence type="ECO:0000313" key="5">
    <source>
        <dbReference type="Proteomes" id="UP001199528"/>
    </source>
</evidence>
<dbReference type="InterPro" id="IPR013783">
    <property type="entry name" value="Ig-like_fold"/>
</dbReference>
<feature type="domain" description="Bacterial Ig" evidence="2">
    <location>
        <begin position="2553"/>
        <end position="2632"/>
    </location>
</feature>
<dbReference type="InterPro" id="IPR055014">
    <property type="entry name" value="BapA_Bap-like_C"/>
</dbReference>
<dbReference type="NCBIfam" id="NF012196">
    <property type="entry name" value="Ig_like_ice"/>
    <property type="match status" value="35"/>
</dbReference>
<evidence type="ECO:0000259" key="2">
    <source>
        <dbReference type="Pfam" id="PF17936"/>
    </source>
</evidence>
<feature type="domain" description="Biofilm-associated protein BapA-like prefix-like" evidence="3">
    <location>
        <begin position="1"/>
        <end position="102"/>
    </location>
</feature>
<feature type="domain" description="Bacterial Ig" evidence="2">
    <location>
        <begin position="697"/>
        <end position="775"/>
    </location>
</feature>
<feature type="domain" description="Bacterial Ig" evidence="2">
    <location>
        <begin position="4089"/>
        <end position="4168"/>
    </location>
</feature>
<evidence type="ECO:0000256" key="1">
    <source>
        <dbReference type="SAM" id="MobiDB-lite"/>
    </source>
</evidence>
<dbReference type="EMBL" id="CP085083">
    <property type="protein sequence ID" value="WDZ50478.1"/>
    <property type="molecule type" value="Genomic_DNA"/>
</dbReference>
<dbReference type="Pfam" id="PF17963">
    <property type="entry name" value="Big_9"/>
    <property type="match status" value="2"/>
</dbReference>
<dbReference type="KEGG" id="aviv:LF296_14295"/>
<feature type="domain" description="Bacterial Ig" evidence="2">
    <location>
        <begin position="3577"/>
        <end position="3656"/>
    </location>
</feature>
<feature type="compositionally biased region" description="Low complexity" evidence="1">
    <location>
        <begin position="186"/>
        <end position="197"/>
    </location>
</feature>
<evidence type="ECO:0000259" key="3">
    <source>
        <dbReference type="Pfam" id="PF22783"/>
    </source>
</evidence>
<proteinExistence type="predicted"/>
<dbReference type="NCBIfam" id="TIGR03661">
    <property type="entry name" value="T1SS_VCA0849"/>
    <property type="match status" value="1"/>
</dbReference>
<dbReference type="NCBIfam" id="NF033510">
    <property type="entry name" value="Ca_tandemer"/>
    <property type="match status" value="47"/>
</dbReference>
<feature type="compositionally biased region" description="Low complexity" evidence="1">
    <location>
        <begin position="971"/>
        <end position="980"/>
    </location>
</feature>
<dbReference type="InterPro" id="IPR019960">
    <property type="entry name" value="T1SS_VCA0849"/>
</dbReference>
<feature type="domain" description="Bacterial Ig" evidence="2">
    <location>
        <begin position="893"/>
        <end position="971"/>
    </location>
</feature>
<feature type="domain" description="Bacterial Ig" evidence="2">
    <location>
        <begin position="2041"/>
        <end position="2120"/>
    </location>
</feature>
<dbReference type="RefSeq" id="WP_272654761.1">
    <property type="nucleotide sequence ID" value="NZ_CP085083.1"/>
</dbReference>
<organism evidence="4 5">
    <name type="scientific">Acinetobacter vivianii</name>
    <dbReference type="NCBI Taxonomy" id="1776742"/>
    <lineage>
        <taxon>Bacteria</taxon>
        <taxon>Pseudomonadati</taxon>
        <taxon>Pseudomonadota</taxon>
        <taxon>Gammaproteobacteria</taxon>
        <taxon>Moraxellales</taxon>
        <taxon>Moraxellaceae</taxon>
        <taxon>Acinetobacter</taxon>
    </lineage>
</organism>
<feature type="domain" description="Bacterial Ig" evidence="2">
    <location>
        <begin position="3065"/>
        <end position="3144"/>
    </location>
</feature>
<dbReference type="InterPro" id="IPR049826">
    <property type="entry name" value="Ig-like_ice"/>
</dbReference>
<reference evidence="4" key="1">
    <citation type="journal article" date="2022" name="Front Environ Sci">
        <title>Complete genome sequence analysis of a novel alkane-degrading bacterial strain, Acinetobacter vivianii KJ-1, and its diesel degradation ability.</title>
        <authorList>
            <person name="Zhang Y."/>
            <person name="Song F."/>
            <person name="Wang J."/>
            <person name="Zhao Q."/>
            <person name="Zheng L."/>
            <person name="Wang Z."/>
            <person name="Zhang X."/>
            <person name="Gao Y."/>
            <person name="Chen G."/>
            <person name="Huang Y."/>
        </authorList>
    </citation>
    <scope>NUCLEOTIDE SEQUENCE</scope>
    <source>
        <strain evidence="4">KJ-1</strain>
    </source>
</reference>
<dbReference type="Pfam" id="PF22783">
    <property type="entry name" value="BapA_N"/>
    <property type="match status" value="1"/>
</dbReference>
<dbReference type="Gene3D" id="2.60.40.10">
    <property type="entry name" value="Immunoglobulins"/>
    <property type="match status" value="47"/>
</dbReference>
<accession>A0AAJ6NHL3</accession>
<feature type="domain" description="Bacterial Ig" evidence="2">
    <location>
        <begin position="4477"/>
        <end position="4556"/>
    </location>
</feature>
<feature type="domain" description="Bacterial Ig" evidence="2">
    <location>
        <begin position="4671"/>
        <end position="4750"/>
    </location>
</feature>
<feature type="region of interest" description="Disordered" evidence="1">
    <location>
        <begin position="175"/>
        <end position="197"/>
    </location>
</feature>
<feature type="region of interest" description="Disordered" evidence="1">
    <location>
        <begin position="960"/>
        <end position="980"/>
    </location>
</feature>
<feature type="domain" description="Bacterial Ig" evidence="2">
    <location>
        <begin position="305"/>
        <end position="384"/>
    </location>
</feature>
<protein>
    <submittedName>
        <fullName evidence="4">Ig-like domain-containing protein</fullName>
    </submittedName>
</protein>
<dbReference type="NCBIfam" id="NF033677">
    <property type="entry name" value="biofilm_BapA_N"/>
    <property type="match status" value="1"/>
</dbReference>
<dbReference type="InterPro" id="IPR041498">
    <property type="entry name" value="Big_6"/>
</dbReference>
<reference evidence="4" key="2">
    <citation type="submission" date="2023-02" db="EMBL/GenBank/DDBJ databases">
        <authorList>
            <person name="Huang Y."/>
            <person name="Zhang Y."/>
            <person name="Zhang T."/>
            <person name="Wang J."/>
        </authorList>
    </citation>
    <scope>NUCLEOTIDE SEQUENCE</scope>
    <source>
        <strain evidence="4">KJ-1</strain>
    </source>
</reference>
<dbReference type="NCBIfam" id="NF045619">
    <property type="entry name" value="adhes_GNV_Cterm"/>
    <property type="match status" value="4"/>
</dbReference>
<gene>
    <name evidence="4" type="ORF">LF296_14295</name>
</gene>
<feature type="domain" description="Bacterial Ig" evidence="2">
    <location>
        <begin position="501"/>
        <end position="580"/>
    </location>
</feature>
<feature type="domain" description="Bacterial Ig" evidence="2">
    <location>
        <begin position="4283"/>
        <end position="4362"/>
    </location>
</feature>
<dbReference type="Pfam" id="PF17936">
    <property type="entry name" value="Big_6"/>
    <property type="match status" value="12"/>
</dbReference>
<feature type="region of interest" description="Disordered" evidence="1">
    <location>
        <begin position="924"/>
        <end position="948"/>
    </location>
</feature>
<name>A0AAJ6NHL3_9GAMM</name>
<dbReference type="Proteomes" id="UP001199528">
    <property type="component" value="Chromosome"/>
</dbReference>